<keyword evidence="3" id="KW-1185">Reference proteome</keyword>
<accession>A0A518G0I7</accession>
<organism evidence="2 3">
    <name type="scientific">Aureliella helgolandensis</name>
    <dbReference type="NCBI Taxonomy" id="2527968"/>
    <lineage>
        <taxon>Bacteria</taxon>
        <taxon>Pseudomonadati</taxon>
        <taxon>Planctomycetota</taxon>
        <taxon>Planctomycetia</taxon>
        <taxon>Pirellulales</taxon>
        <taxon>Pirellulaceae</taxon>
        <taxon>Aureliella</taxon>
    </lineage>
</organism>
<dbReference type="OrthoDB" id="9803532at2"/>
<proteinExistence type="predicted"/>
<dbReference type="InterPro" id="IPR051680">
    <property type="entry name" value="ATP-dep_Glu-Cys_Ligase-2"/>
</dbReference>
<dbReference type="EMBL" id="CP036298">
    <property type="protein sequence ID" value="QDV22119.1"/>
    <property type="molecule type" value="Genomic_DNA"/>
</dbReference>
<evidence type="ECO:0000313" key="3">
    <source>
        <dbReference type="Proteomes" id="UP000318017"/>
    </source>
</evidence>
<dbReference type="InterPro" id="IPR007296">
    <property type="entry name" value="DUF403"/>
</dbReference>
<dbReference type="AlphaFoldDB" id="A0A518G0I7"/>
<name>A0A518G0I7_9BACT</name>
<dbReference type="RefSeq" id="WP_145073163.1">
    <property type="nucleotide sequence ID" value="NZ_CP036298.1"/>
</dbReference>
<evidence type="ECO:0000313" key="2">
    <source>
        <dbReference type="EMBL" id="QDV22119.1"/>
    </source>
</evidence>
<gene>
    <name evidence="2" type="ORF">Q31a_04020</name>
</gene>
<dbReference type="PANTHER" id="PTHR34595:SF7">
    <property type="entry name" value="SLL1039 PROTEIN"/>
    <property type="match status" value="1"/>
</dbReference>
<protein>
    <recommendedName>
        <fullName evidence="1">DUF403 domain-containing protein</fullName>
    </recommendedName>
</protein>
<dbReference type="PANTHER" id="PTHR34595">
    <property type="entry name" value="BLR5612 PROTEIN"/>
    <property type="match status" value="1"/>
</dbReference>
<sequence length="332" mass="37877">MLSRVANSIYWMTRYIERAENLARFIDVSSNVILDQPEAAAKQWEPLVRTTSDEKYFREHYGEFTASNVRNFLTFDREYSNSILSSLSQARENARTVREAISSEAWEVLNENYLAVKHAALQGAAAANSDFYTEVKRQSHLFNGVFDSTMSRDKGWYFANIGRFLERADKTSRILDVKYFTLLPSFDDVDTTLDDLLWSAVLRSVSGFEMYRKRYHSLTINRVVEFLVLDTKFPRSIHYCVRTAIGSLNRVGGPEDNIALKQAAAIEAKLCNVTAKEVINGGLHEFIDGIQKELNRLGEAIHETYFARRDELHATPVKLLSATQSQSQSLTN</sequence>
<feature type="domain" description="DUF403" evidence="1">
    <location>
        <begin position="1"/>
        <end position="306"/>
    </location>
</feature>
<dbReference type="KEGG" id="ahel:Q31a_04020"/>
<reference evidence="2 3" key="1">
    <citation type="submission" date="2019-02" db="EMBL/GenBank/DDBJ databases">
        <title>Deep-cultivation of Planctomycetes and their phenomic and genomic characterization uncovers novel biology.</title>
        <authorList>
            <person name="Wiegand S."/>
            <person name="Jogler M."/>
            <person name="Boedeker C."/>
            <person name="Pinto D."/>
            <person name="Vollmers J."/>
            <person name="Rivas-Marin E."/>
            <person name="Kohn T."/>
            <person name="Peeters S.H."/>
            <person name="Heuer A."/>
            <person name="Rast P."/>
            <person name="Oberbeckmann S."/>
            <person name="Bunk B."/>
            <person name="Jeske O."/>
            <person name="Meyerdierks A."/>
            <person name="Storesund J.E."/>
            <person name="Kallscheuer N."/>
            <person name="Luecker S."/>
            <person name="Lage O.M."/>
            <person name="Pohl T."/>
            <person name="Merkel B.J."/>
            <person name="Hornburger P."/>
            <person name="Mueller R.-W."/>
            <person name="Bruemmer F."/>
            <person name="Labrenz M."/>
            <person name="Spormann A.M."/>
            <person name="Op den Camp H."/>
            <person name="Overmann J."/>
            <person name="Amann R."/>
            <person name="Jetten M.S.M."/>
            <person name="Mascher T."/>
            <person name="Medema M.H."/>
            <person name="Devos D.P."/>
            <person name="Kaster A.-K."/>
            <person name="Ovreas L."/>
            <person name="Rohde M."/>
            <person name="Galperin M.Y."/>
            <person name="Jogler C."/>
        </authorList>
    </citation>
    <scope>NUCLEOTIDE SEQUENCE [LARGE SCALE GENOMIC DNA]</scope>
    <source>
        <strain evidence="2 3">Q31a</strain>
    </source>
</reference>
<dbReference type="Pfam" id="PF04168">
    <property type="entry name" value="Alpha-E"/>
    <property type="match status" value="1"/>
</dbReference>
<dbReference type="Proteomes" id="UP000318017">
    <property type="component" value="Chromosome"/>
</dbReference>
<evidence type="ECO:0000259" key="1">
    <source>
        <dbReference type="Pfam" id="PF04168"/>
    </source>
</evidence>